<evidence type="ECO:0000313" key="3">
    <source>
        <dbReference type="Proteomes" id="UP000789833"/>
    </source>
</evidence>
<proteinExistence type="predicted"/>
<evidence type="ECO:0000313" key="2">
    <source>
        <dbReference type="EMBL" id="CAG9622327.1"/>
    </source>
</evidence>
<sequence length="426" mass="47852">MRRRDKDQLEKLLNQMPGVKDDRDPKDIYQKIQPELYKKPRKSRFIPSLALAAALIILAMVTPFIINDMQMNLGLSGSESNAVHDDADSDMATMSIEEKGVDESKELIEEARIAEDSMDDDVDKTDRIDNEEIYTKQHVIDPNATTYIVPSINEQENYVVTVGARALETDGDDGTYIAPLTVLVANQDGTKYIDAFNAVRQNINYERYGTLPPMMNEGKSVTEEMVGNVLTPMVDIAGMNVGLSSHQNSTFENELRETFRWKYMQVQLSNNGEKLFDLGNKVYDKPIPIESNSKRAYYKYEVGAIPLLIPSQTRYTTLKDTLGAMKVAPIQPEMSKLEPSIPENIIIESIRMDTDNQVAYVKIADSSVLENNDETIFALEAIMMVAKEFQLAGIVFESNQDVQIGNITLNEEMPIPAAANPIPYNE</sequence>
<feature type="transmembrane region" description="Helical" evidence="1">
    <location>
        <begin position="45"/>
        <end position="66"/>
    </location>
</feature>
<reference evidence="2 3" key="1">
    <citation type="submission" date="2021-10" db="EMBL/GenBank/DDBJ databases">
        <authorList>
            <person name="Criscuolo A."/>
        </authorList>
    </citation>
    <scope>NUCLEOTIDE SEQUENCE [LARGE SCALE GENOMIC DNA]</scope>
    <source>
        <strain evidence="3">CIP 111883</strain>
    </source>
</reference>
<comment type="caution">
    <text evidence="2">The sequence shown here is derived from an EMBL/GenBank/DDBJ whole genome shotgun (WGS) entry which is preliminary data.</text>
</comment>
<evidence type="ECO:0000256" key="1">
    <source>
        <dbReference type="SAM" id="Phobius"/>
    </source>
</evidence>
<accession>A0ABN8AFP1</accession>
<gene>
    <name evidence="2" type="primary">rsiX</name>
    <name evidence="2" type="ORF">BACCIP111883_03118</name>
</gene>
<name>A0ABN8AFP1_9BACI</name>
<keyword evidence="1" id="KW-0472">Membrane</keyword>
<dbReference type="EMBL" id="CAKJTJ010000020">
    <property type="protein sequence ID" value="CAG9622327.1"/>
    <property type="molecule type" value="Genomic_DNA"/>
</dbReference>
<dbReference type="RefSeq" id="WP_230502697.1">
    <property type="nucleotide sequence ID" value="NZ_CAKJTJ010000020.1"/>
</dbReference>
<keyword evidence="1" id="KW-0812">Transmembrane</keyword>
<protein>
    <submittedName>
        <fullName evidence="2">Anti-sigma-X factor RsiX</fullName>
    </submittedName>
</protein>
<dbReference type="Proteomes" id="UP000789833">
    <property type="component" value="Unassembled WGS sequence"/>
</dbReference>
<keyword evidence="3" id="KW-1185">Reference proteome</keyword>
<keyword evidence="1" id="KW-1133">Transmembrane helix</keyword>
<organism evidence="2 3">
    <name type="scientific">Sutcliffiella rhizosphaerae</name>
    <dbReference type="NCBI Taxonomy" id="2880967"/>
    <lineage>
        <taxon>Bacteria</taxon>
        <taxon>Bacillati</taxon>
        <taxon>Bacillota</taxon>
        <taxon>Bacilli</taxon>
        <taxon>Bacillales</taxon>
        <taxon>Bacillaceae</taxon>
        <taxon>Sutcliffiella</taxon>
    </lineage>
</organism>